<gene>
    <name evidence="1" type="ORF">RGI145_19835</name>
</gene>
<accession>A0A1L7ALH4</accession>
<dbReference type="KEGG" id="rgi:RGI145_19835"/>
<protein>
    <submittedName>
        <fullName evidence="1">Uncharacterized protein</fullName>
    </submittedName>
</protein>
<dbReference type="EMBL" id="CP015584">
    <property type="protein sequence ID" value="APT59594.1"/>
    <property type="molecule type" value="Genomic_DNA"/>
</dbReference>
<organism evidence="1 2">
    <name type="scientific">Roseomonas gilardii</name>
    <dbReference type="NCBI Taxonomy" id="257708"/>
    <lineage>
        <taxon>Bacteria</taxon>
        <taxon>Pseudomonadati</taxon>
        <taxon>Pseudomonadota</taxon>
        <taxon>Alphaproteobacteria</taxon>
        <taxon>Acetobacterales</taxon>
        <taxon>Roseomonadaceae</taxon>
        <taxon>Roseomonas</taxon>
    </lineage>
</organism>
<reference evidence="1 2" key="1">
    <citation type="submission" date="2016-05" db="EMBL/GenBank/DDBJ databases">
        <title>Complete Genome and Methylome Analysis of Psychrotrophic Bacterial Isolates from Antarctic Lake Untersee.</title>
        <authorList>
            <person name="Fomenkov A."/>
            <person name="Akimov V.N."/>
            <person name="Vasilyeva L.V."/>
            <person name="Andersen D."/>
            <person name="Vincze T."/>
            <person name="Roberts R.J."/>
        </authorList>
    </citation>
    <scope>NUCLEOTIDE SEQUENCE [LARGE SCALE GENOMIC DNA]</scope>
    <source>
        <strain evidence="1 2">U14-5</strain>
    </source>
</reference>
<dbReference type="Proteomes" id="UP000185494">
    <property type="component" value="Chromosome 2"/>
</dbReference>
<evidence type="ECO:0000313" key="2">
    <source>
        <dbReference type="Proteomes" id="UP000185494"/>
    </source>
</evidence>
<dbReference type="STRING" id="257708.RGI145_19835"/>
<name>A0A1L7ALH4_9PROT</name>
<proteinExistence type="predicted"/>
<evidence type="ECO:0000313" key="1">
    <source>
        <dbReference type="EMBL" id="APT59594.1"/>
    </source>
</evidence>
<sequence>MTAVPDVVEYPTQPTDYLPHVITRCVEKAGKLGRPVRFALHGAEVTVRPGQSADEVDAEVQRQWRAANTHPVPQAASPG</sequence>
<dbReference type="AlphaFoldDB" id="A0A1L7ALH4"/>
<dbReference type="RefSeq" id="WP_075800305.1">
    <property type="nucleotide sequence ID" value="NZ_CP015584.1"/>
</dbReference>